<dbReference type="KEGG" id="mcee:MCEL_21150"/>
<dbReference type="AlphaFoldDB" id="A0A7I7RHP6"/>
<evidence type="ECO:0000259" key="1">
    <source>
        <dbReference type="PROSITE" id="PS51819"/>
    </source>
</evidence>
<organism evidence="2 3">
    <name type="scientific">Mycolicibacterium celeriflavum</name>
    <name type="common">Mycobacterium celeriflavum</name>
    <dbReference type="NCBI Taxonomy" id="1249101"/>
    <lineage>
        <taxon>Bacteria</taxon>
        <taxon>Bacillati</taxon>
        <taxon>Actinomycetota</taxon>
        <taxon>Actinomycetes</taxon>
        <taxon>Mycobacteriales</taxon>
        <taxon>Mycobacteriaceae</taxon>
        <taxon>Mycolicibacterium</taxon>
    </lineage>
</organism>
<proteinExistence type="predicted"/>
<protein>
    <recommendedName>
        <fullName evidence="1">VOC domain-containing protein</fullName>
    </recommendedName>
</protein>
<dbReference type="EMBL" id="AP022591">
    <property type="protein sequence ID" value="BBY43820.1"/>
    <property type="molecule type" value="Genomic_DNA"/>
</dbReference>
<dbReference type="PROSITE" id="PS51819">
    <property type="entry name" value="VOC"/>
    <property type="match status" value="1"/>
</dbReference>
<evidence type="ECO:0000313" key="2">
    <source>
        <dbReference type="EMBL" id="BBY43820.1"/>
    </source>
</evidence>
<gene>
    <name evidence="2" type="ORF">MCEL_21150</name>
</gene>
<dbReference type="InterPro" id="IPR037523">
    <property type="entry name" value="VOC_core"/>
</dbReference>
<dbReference type="InterPro" id="IPR029068">
    <property type="entry name" value="Glyas_Bleomycin-R_OHBP_Dase"/>
</dbReference>
<sequence length="123" mass="13252">MHSAYGSRMITGAHVIVYSRDAEADRAFFRDVLEYPNVDAGGGWLIFKLPPAEVAVHPAEEASAHKLYLMCDDVTATVERLSDKGIACGPVTDQGWGLLTTIALPGGGELGLYEPRHPKATEL</sequence>
<reference evidence="2 3" key="1">
    <citation type="journal article" date="2019" name="Emerg. Microbes Infect.">
        <title>Comprehensive subspecies identification of 175 nontuberculous mycobacteria species based on 7547 genomic profiles.</title>
        <authorList>
            <person name="Matsumoto Y."/>
            <person name="Kinjo T."/>
            <person name="Motooka D."/>
            <person name="Nabeya D."/>
            <person name="Jung N."/>
            <person name="Uechi K."/>
            <person name="Horii T."/>
            <person name="Iida T."/>
            <person name="Fujita J."/>
            <person name="Nakamura S."/>
        </authorList>
    </citation>
    <scope>NUCLEOTIDE SEQUENCE [LARGE SCALE GENOMIC DNA]</scope>
    <source>
        <strain evidence="2 3">JCM 18439</strain>
    </source>
</reference>
<dbReference type="Gene3D" id="3.10.180.10">
    <property type="entry name" value="2,3-Dihydroxybiphenyl 1,2-Dioxygenase, domain 1"/>
    <property type="match status" value="1"/>
</dbReference>
<evidence type="ECO:0000313" key="3">
    <source>
        <dbReference type="Proteomes" id="UP000466431"/>
    </source>
</evidence>
<feature type="domain" description="VOC" evidence="1">
    <location>
        <begin position="11"/>
        <end position="115"/>
    </location>
</feature>
<dbReference type="Proteomes" id="UP000466431">
    <property type="component" value="Chromosome"/>
</dbReference>
<accession>A0A7I7RHP6</accession>
<keyword evidence="3" id="KW-1185">Reference proteome</keyword>
<name>A0A7I7RHP6_MYCCF</name>
<dbReference type="SUPFAM" id="SSF54593">
    <property type="entry name" value="Glyoxalase/Bleomycin resistance protein/Dihydroxybiphenyl dioxygenase"/>
    <property type="match status" value="1"/>
</dbReference>